<evidence type="ECO:0000256" key="4">
    <source>
        <dbReference type="ARBA" id="ARBA00022723"/>
    </source>
</evidence>
<dbReference type="EMBL" id="CVQI01035828">
    <property type="protein sequence ID" value="CRK46603.1"/>
    <property type="molecule type" value="Genomic_DNA"/>
</dbReference>
<evidence type="ECO:0000313" key="9">
    <source>
        <dbReference type="EMBL" id="CRK46603.1"/>
    </source>
</evidence>
<feature type="binding site" description="axial binding residue" evidence="6">
    <location>
        <position position="406"/>
    </location>
    <ligand>
        <name>heme</name>
        <dbReference type="ChEBI" id="CHEBI:30413"/>
    </ligand>
    <ligandPart>
        <name>Fe</name>
        <dbReference type="ChEBI" id="CHEBI:18248"/>
    </ligandPart>
</feature>
<keyword evidence="7" id="KW-0503">Monooxygenase</keyword>
<comment type="similarity">
    <text evidence="2 7">Belongs to the cytochrome P450 family.</text>
</comment>
<protein>
    <submittedName>
        <fullName evidence="9">Uncharacterized protein</fullName>
    </submittedName>
</protein>
<keyword evidence="7" id="KW-0560">Oxidoreductase</keyword>
<reference evidence="10" key="1">
    <citation type="submission" date="2015-05" db="EMBL/GenBank/DDBJ databases">
        <authorList>
            <person name="Fogelqvist Johan"/>
        </authorList>
    </citation>
    <scope>NUCLEOTIDE SEQUENCE [LARGE SCALE GENOMIC DNA]</scope>
</reference>
<dbReference type="InterPro" id="IPR017972">
    <property type="entry name" value="Cyt_P450_CS"/>
</dbReference>
<organism evidence="9 10">
    <name type="scientific">Verticillium longisporum</name>
    <name type="common">Verticillium dahliae var. longisporum</name>
    <dbReference type="NCBI Taxonomy" id="100787"/>
    <lineage>
        <taxon>Eukaryota</taxon>
        <taxon>Fungi</taxon>
        <taxon>Dikarya</taxon>
        <taxon>Ascomycota</taxon>
        <taxon>Pezizomycotina</taxon>
        <taxon>Sordariomycetes</taxon>
        <taxon>Hypocreomycetidae</taxon>
        <taxon>Glomerellales</taxon>
        <taxon>Plectosphaerellaceae</taxon>
        <taxon>Verticillium</taxon>
    </lineage>
</organism>
<evidence type="ECO:0000256" key="3">
    <source>
        <dbReference type="ARBA" id="ARBA00022617"/>
    </source>
</evidence>
<accession>A0A0G4NJL1</accession>
<dbReference type="PROSITE" id="PS00086">
    <property type="entry name" value="CYTOCHROME_P450"/>
    <property type="match status" value="1"/>
</dbReference>
<dbReference type="CDD" id="cd11058">
    <property type="entry name" value="CYP60B-like"/>
    <property type="match status" value="1"/>
</dbReference>
<evidence type="ECO:0000256" key="5">
    <source>
        <dbReference type="ARBA" id="ARBA00023004"/>
    </source>
</evidence>
<dbReference type="Proteomes" id="UP000045706">
    <property type="component" value="Unassembled WGS sequence"/>
</dbReference>
<dbReference type="PRINTS" id="PR00385">
    <property type="entry name" value="P450"/>
</dbReference>
<keyword evidence="4 6" id="KW-0479">Metal-binding</keyword>
<dbReference type="InterPro" id="IPR050121">
    <property type="entry name" value="Cytochrome_P450_monoxygenase"/>
</dbReference>
<dbReference type="AlphaFoldDB" id="A0A0G4NJL1"/>
<evidence type="ECO:0000256" key="1">
    <source>
        <dbReference type="ARBA" id="ARBA00001971"/>
    </source>
</evidence>
<evidence type="ECO:0000256" key="8">
    <source>
        <dbReference type="SAM" id="Phobius"/>
    </source>
</evidence>
<dbReference type="Pfam" id="PF00067">
    <property type="entry name" value="p450"/>
    <property type="match status" value="1"/>
</dbReference>
<dbReference type="PANTHER" id="PTHR24305">
    <property type="entry name" value="CYTOCHROME P450"/>
    <property type="match status" value="1"/>
</dbReference>
<dbReference type="InterPro" id="IPR001128">
    <property type="entry name" value="Cyt_P450"/>
</dbReference>
<gene>
    <name evidence="9" type="ORF">BN1723_007161</name>
</gene>
<keyword evidence="8" id="KW-0472">Membrane</keyword>
<evidence type="ECO:0000256" key="6">
    <source>
        <dbReference type="PIRSR" id="PIRSR602401-1"/>
    </source>
</evidence>
<dbReference type="InterPro" id="IPR036396">
    <property type="entry name" value="Cyt_P450_sf"/>
</dbReference>
<keyword evidence="8" id="KW-0812">Transmembrane</keyword>
<comment type="cofactor">
    <cofactor evidence="1 6">
        <name>heme</name>
        <dbReference type="ChEBI" id="CHEBI:30413"/>
    </cofactor>
</comment>
<feature type="transmembrane region" description="Helical" evidence="8">
    <location>
        <begin position="20"/>
        <end position="44"/>
    </location>
</feature>
<dbReference type="GO" id="GO:0016705">
    <property type="term" value="F:oxidoreductase activity, acting on paired donors, with incorporation or reduction of molecular oxygen"/>
    <property type="evidence" value="ECO:0007669"/>
    <property type="project" value="InterPro"/>
</dbReference>
<name>A0A0G4NJL1_VERLO</name>
<dbReference type="GO" id="GO:0020037">
    <property type="term" value="F:heme binding"/>
    <property type="evidence" value="ECO:0007669"/>
    <property type="project" value="InterPro"/>
</dbReference>
<evidence type="ECO:0000256" key="2">
    <source>
        <dbReference type="ARBA" id="ARBA00010617"/>
    </source>
</evidence>
<dbReference type="InterPro" id="IPR002401">
    <property type="entry name" value="Cyt_P450_E_grp-I"/>
</dbReference>
<dbReference type="PANTHER" id="PTHR24305:SF210">
    <property type="entry name" value="CYTOCHROME P450 MONOOXYGENASE ASQL-RELATED"/>
    <property type="match status" value="1"/>
</dbReference>
<dbReference type="Gene3D" id="1.10.630.10">
    <property type="entry name" value="Cytochrome P450"/>
    <property type="match status" value="1"/>
</dbReference>
<proteinExistence type="inferred from homology"/>
<evidence type="ECO:0000256" key="7">
    <source>
        <dbReference type="RuleBase" id="RU000461"/>
    </source>
</evidence>
<keyword evidence="8" id="KW-1133">Transmembrane helix</keyword>
<sequence>MEAKHVWSTEGPLSRTTLPWIPVVGVIAGTVVLYVVLTGAYNIWFHPLRAYPGPWWLVANRLPYTLSVLRGTATRRAKALHEQYGHVSTLNDEDHHRLRRVQLNAFSPRALASHEVHVRHHASDLVSQIRSSADAKTVVDIFLRLELLVTDIISKLVLGESFALLEKDDPQPGHFEVFSVLKNYTYAREMMHWPSILRRAVVRFMTKKPATPNHTMWMTRKATQKRFQQAGDEYDYISCMQRGSSKLKMSEDEIRGSTTAFVIAGSETTATAIAATIYLLCKNPGVYSALTHSIRSDFPLESDMTMPRLVQHEQLNNVLQEALRLYPPAPDNLFRRTDDNASLVMGKSLPPDTSVTMNVWAANTSALNFHRPDEMLPDRWSSPRPKEFEGDDRGVFNPFGVGPKDCLGKGLAWMEMRIVVAYLVWHFQFELTPESEAWMDSQKVFMFWEKPPLRVKVMTR</sequence>
<evidence type="ECO:0000313" key="10">
    <source>
        <dbReference type="Proteomes" id="UP000045706"/>
    </source>
</evidence>
<dbReference type="GO" id="GO:0004497">
    <property type="term" value="F:monooxygenase activity"/>
    <property type="evidence" value="ECO:0007669"/>
    <property type="project" value="UniProtKB-KW"/>
</dbReference>
<keyword evidence="3 6" id="KW-0349">Heme</keyword>
<dbReference type="SUPFAM" id="SSF48264">
    <property type="entry name" value="Cytochrome P450"/>
    <property type="match status" value="1"/>
</dbReference>
<keyword evidence="5 6" id="KW-0408">Iron</keyword>
<dbReference type="PRINTS" id="PR00463">
    <property type="entry name" value="EP450I"/>
</dbReference>
<dbReference type="GO" id="GO:0005506">
    <property type="term" value="F:iron ion binding"/>
    <property type="evidence" value="ECO:0007669"/>
    <property type="project" value="InterPro"/>
</dbReference>